<dbReference type="InterPro" id="IPR009078">
    <property type="entry name" value="Ferritin-like_SF"/>
</dbReference>
<reference evidence="3 4" key="1">
    <citation type="submission" date="2020-11" db="EMBL/GenBank/DDBJ databases">
        <title>Amino acid is mineralized and recycled by bacteria in oceanic microbiome.</title>
        <authorList>
            <person name="Zheng L.Y."/>
        </authorList>
    </citation>
    <scope>NUCLEOTIDE SEQUENCE [LARGE SCALE GENOMIC DNA]</scope>
    <source>
        <strain evidence="3 4">A32-1</strain>
    </source>
</reference>
<evidence type="ECO:0000256" key="1">
    <source>
        <dbReference type="SAM" id="SignalP"/>
    </source>
</evidence>
<organism evidence="3 4">
    <name type="scientific">Microbacterium schleiferi</name>
    <dbReference type="NCBI Taxonomy" id="69362"/>
    <lineage>
        <taxon>Bacteria</taxon>
        <taxon>Bacillati</taxon>
        <taxon>Actinomycetota</taxon>
        <taxon>Actinomycetes</taxon>
        <taxon>Micrococcales</taxon>
        <taxon>Microbacteriaceae</taxon>
        <taxon>Microbacterium</taxon>
    </lineage>
</organism>
<feature type="chain" id="PRO_5038612971" evidence="1">
    <location>
        <begin position="29"/>
        <end position="198"/>
    </location>
</feature>
<name>A0A7S8MUS9_9MICO</name>
<proteinExistence type="predicted"/>
<dbReference type="AlphaFoldDB" id="A0A7S8MUS9"/>
<keyword evidence="4" id="KW-1185">Reference proteome</keyword>
<dbReference type="Proteomes" id="UP000594480">
    <property type="component" value="Chromosome"/>
</dbReference>
<dbReference type="EMBL" id="CP064760">
    <property type="protein sequence ID" value="QPE03489.1"/>
    <property type="molecule type" value="Genomic_DNA"/>
</dbReference>
<dbReference type="CDD" id="cd01048">
    <property type="entry name" value="Ferritin_like_AB2"/>
    <property type="match status" value="1"/>
</dbReference>
<dbReference type="PROSITE" id="PS51257">
    <property type="entry name" value="PROKAR_LIPOPROTEIN"/>
    <property type="match status" value="1"/>
</dbReference>
<dbReference type="InterPro" id="IPR019243">
    <property type="entry name" value="DUF2202"/>
</dbReference>
<evidence type="ECO:0000313" key="3">
    <source>
        <dbReference type="EMBL" id="QPE03489.1"/>
    </source>
</evidence>
<evidence type="ECO:0000259" key="2">
    <source>
        <dbReference type="Pfam" id="PF09968"/>
    </source>
</evidence>
<dbReference type="InterPro" id="IPR012347">
    <property type="entry name" value="Ferritin-like"/>
</dbReference>
<accession>A0A7S8MUS9</accession>
<gene>
    <name evidence="3" type="ORF">IT882_08895</name>
</gene>
<dbReference type="Pfam" id="PF09968">
    <property type="entry name" value="DUF2202"/>
    <property type="match status" value="1"/>
</dbReference>
<evidence type="ECO:0000313" key="4">
    <source>
        <dbReference type="Proteomes" id="UP000594480"/>
    </source>
</evidence>
<feature type="signal peptide" evidence="1">
    <location>
        <begin position="1"/>
        <end position="28"/>
    </location>
</feature>
<keyword evidence="1" id="KW-0732">Signal</keyword>
<dbReference type="RefSeq" id="WP_195691591.1">
    <property type="nucleotide sequence ID" value="NZ_CP064760.1"/>
</dbReference>
<dbReference type="Gene3D" id="1.20.1260.10">
    <property type="match status" value="1"/>
</dbReference>
<feature type="domain" description="DUF2202" evidence="2">
    <location>
        <begin position="66"/>
        <end position="197"/>
    </location>
</feature>
<sequence length="198" mass="20528">MITSTRVLPLAVATAGLLATGLTGCAAASSPIVNVETSAGLADTITLEPSEPPTPDEATPTDLEAQLLYLIEEEKLAHDVYSVLGDLWGGNIFANIAASELSHQDAVAGLLVDHAITDPRSDDIGVFTDPQLQALFDQLVADGSASRDAAIDVGVVIEQTDIADLTEALSDAPEDVASVLERLLAGSQNHLAAFTRQA</sequence>
<protein>
    <submittedName>
        <fullName evidence="3">DUF2202 domain-containing protein</fullName>
    </submittedName>
</protein>
<dbReference type="KEGG" id="msf:IT882_08895"/>
<dbReference type="SUPFAM" id="SSF47240">
    <property type="entry name" value="Ferritin-like"/>
    <property type="match status" value="1"/>
</dbReference>